<sequence length="333" mass="37599">MKKAFSNYFNNRADRRELQELREALLDTQIDDEEIVSSMCSIEDNHPLVEFPEHISKARMKKAIASQIDRDYATNNLPNIDSRSSSVVYLAAAVVALLMVGSIAVYYSLQPSNVSTGSIAENWKTIKTERGQLRTVGLPDGSRVKLSVESSLKYATDFMSTKKREVYLTGEAFFEVERMPKRPFVVHAKGVQTQVLGTSFNVKALGGGSRLEVAVKSGKVKVSSERDKDQFYLEPNQMVTWSDVRKEKMPVDALVTFGWIDGTLLFEREPLSKVLDRLSTWYDVDFLIKGDFGDEPYSGVHRKESLETLLTGLCFAGNLTYQKQGRQIVLRRK</sequence>
<keyword evidence="1" id="KW-0812">Transmembrane</keyword>
<dbReference type="InterPro" id="IPR032508">
    <property type="entry name" value="FecR_C"/>
</dbReference>
<feature type="domain" description="Protein FecR C-terminal" evidence="3">
    <location>
        <begin position="264"/>
        <end position="329"/>
    </location>
</feature>
<feature type="transmembrane region" description="Helical" evidence="1">
    <location>
        <begin position="87"/>
        <end position="109"/>
    </location>
</feature>
<dbReference type="Pfam" id="PF04773">
    <property type="entry name" value="FecR"/>
    <property type="match status" value="1"/>
</dbReference>
<dbReference type="PANTHER" id="PTHR30273">
    <property type="entry name" value="PERIPLASMIC SIGNAL SENSOR AND SIGMA FACTOR ACTIVATOR FECR-RELATED"/>
    <property type="match status" value="1"/>
</dbReference>
<dbReference type="EMBL" id="FRAA01000007">
    <property type="protein sequence ID" value="SHK68524.1"/>
    <property type="molecule type" value="Genomic_DNA"/>
</dbReference>
<keyword evidence="1" id="KW-0472">Membrane</keyword>
<accession>A0A1M6UH21</accession>
<evidence type="ECO:0000256" key="1">
    <source>
        <dbReference type="SAM" id="Phobius"/>
    </source>
</evidence>
<keyword evidence="1" id="KW-1133">Transmembrane helix</keyword>
<evidence type="ECO:0000259" key="2">
    <source>
        <dbReference type="Pfam" id="PF04773"/>
    </source>
</evidence>
<dbReference type="InterPro" id="IPR012373">
    <property type="entry name" value="Ferrdict_sens_TM"/>
</dbReference>
<dbReference type="Pfam" id="PF16344">
    <property type="entry name" value="FecR_C"/>
    <property type="match status" value="1"/>
</dbReference>
<organism evidence="4 5">
    <name type="scientific">Reichenbachiella agariperforans</name>
    <dbReference type="NCBI Taxonomy" id="156994"/>
    <lineage>
        <taxon>Bacteria</taxon>
        <taxon>Pseudomonadati</taxon>
        <taxon>Bacteroidota</taxon>
        <taxon>Cytophagia</taxon>
        <taxon>Cytophagales</taxon>
        <taxon>Reichenbachiellaceae</taxon>
        <taxon>Reichenbachiella</taxon>
    </lineage>
</organism>
<reference evidence="5" key="1">
    <citation type="submission" date="2016-11" db="EMBL/GenBank/DDBJ databases">
        <authorList>
            <person name="Varghese N."/>
            <person name="Submissions S."/>
        </authorList>
    </citation>
    <scope>NUCLEOTIDE SEQUENCE [LARGE SCALE GENOMIC DNA]</scope>
    <source>
        <strain evidence="5">DSM 26134</strain>
    </source>
</reference>
<evidence type="ECO:0000313" key="5">
    <source>
        <dbReference type="Proteomes" id="UP000184474"/>
    </source>
</evidence>
<gene>
    <name evidence="4" type="ORF">SAMN04488028_107117</name>
</gene>
<proteinExistence type="predicted"/>
<keyword evidence="5" id="KW-1185">Reference proteome</keyword>
<dbReference type="GO" id="GO:0016989">
    <property type="term" value="F:sigma factor antagonist activity"/>
    <property type="evidence" value="ECO:0007669"/>
    <property type="project" value="TreeGrafter"/>
</dbReference>
<evidence type="ECO:0000259" key="3">
    <source>
        <dbReference type="Pfam" id="PF16344"/>
    </source>
</evidence>
<dbReference type="AlphaFoldDB" id="A0A1M6UH21"/>
<dbReference type="RefSeq" id="WP_073124292.1">
    <property type="nucleotide sequence ID" value="NZ_FRAA01000007.1"/>
</dbReference>
<dbReference type="STRING" id="156994.SAMN04488028_107117"/>
<protein>
    <submittedName>
        <fullName evidence="4">FecR family protein</fullName>
    </submittedName>
</protein>
<dbReference type="Proteomes" id="UP000184474">
    <property type="component" value="Unassembled WGS sequence"/>
</dbReference>
<dbReference type="Gene3D" id="2.60.120.1440">
    <property type="match status" value="1"/>
</dbReference>
<dbReference type="Gene3D" id="3.55.50.30">
    <property type="match status" value="1"/>
</dbReference>
<dbReference type="PANTHER" id="PTHR30273:SF2">
    <property type="entry name" value="PROTEIN FECR"/>
    <property type="match status" value="1"/>
</dbReference>
<evidence type="ECO:0000313" key="4">
    <source>
        <dbReference type="EMBL" id="SHK68524.1"/>
    </source>
</evidence>
<name>A0A1M6UH21_REIAG</name>
<dbReference type="PIRSF" id="PIRSF018266">
    <property type="entry name" value="FecR"/>
    <property type="match status" value="1"/>
</dbReference>
<feature type="domain" description="FecR protein" evidence="2">
    <location>
        <begin position="125"/>
        <end position="221"/>
    </location>
</feature>
<dbReference type="InterPro" id="IPR006860">
    <property type="entry name" value="FecR"/>
</dbReference>